<feature type="region of interest" description="Disordered" evidence="1">
    <location>
        <begin position="1"/>
        <end position="20"/>
    </location>
</feature>
<comment type="caution">
    <text evidence="2">The sequence shown here is derived from an EMBL/GenBank/DDBJ whole genome shotgun (WGS) entry which is preliminary data.</text>
</comment>
<dbReference type="RefSeq" id="WP_110336916.1">
    <property type="nucleotide sequence ID" value="NZ_JBHVKT010000003.1"/>
</dbReference>
<protein>
    <submittedName>
        <fullName evidence="2">Uncharacterized protein</fullName>
    </submittedName>
</protein>
<feature type="compositionally biased region" description="Low complexity" evidence="1">
    <location>
        <begin position="50"/>
        <end position="67"/>
    </location>
</feature>
<dbReference type="AlphaFoldDB" id="A0A318LQG3"/>
<evidence type="ECO:0000313" key="2">
    <source>
        <dbReference type="EMBL" id="PXY36743.1"/>
    </source>
</evidence>
<keyword evidence="3" id="KW-1185">Reference proteome</keyword>
<reference evidence="2 3" key="1">
    <citation type="submission" date="2016-07" db="EMBL/GenBank/DDBJ databases">
        <title>Draft genome sequence of Prauserella sp. YIM 121212, isolated from alkaline soil.</title>
        <authorList>
            <person name="Ruckert C."/>
            <person name="Albersmeier A."/>
            <person name="Jiang C.-L."/>
            <person name="Jiang Y."/>
            <person name="Kalinowski J."/>
            <person name="Schneider O."/>
            <person name="Winkler A."/>
            <person name="Zotchev S.B."/>
        </authorList>
    </citation>
    <scope>NUCLEOTIDE SEQUENCE [LARGE SCALE GENOMIC DNA]</scope>
    <source>
        <strain evidence="2 3">YIM 121212</strain>
    </source>
</reference>
<gene>
    <name evidence="2" type="ORF">BA062_15440</name>
</gene>
<name>A0A318LQG3_9PSEU</name>
<evidence type="ECO:0000256" key="1">
    <source>
        <dbReference type="SAM" id="MobiDB-lite"/>
    </source>
</evidence>
<dbReference type="EMBL" id="MASU01000005">
    <property type="protein sequence ID" value="PXY36743.1"/>
    <property type="molecule type" value="Genomic_DNA"/>
</dbReference>
<sequence length="67" mass="6705">MNGERARGTTLGGEGEPTPLFDQIVGRHGWPLADGPQPRTVAGEGDEPGDVVASAAAAGSPAAPVRE</sequence>
<evidence type="ECO:0000313" key="3">
    <source>
        <dbReference type="Proteomes" id="UP000247892"/>
    </source>
</evidence>
<accession>A0A318LQG3</accession>
<feature type="region of interest" description="Disordered" evidence="1">
    <location>
        <begin position="28"/>
        <end position="67"/>
    </location>
</feature>
<dbReference type="Proteomes" id="UP000247892">
    <property type="component" value="Unassembled WGS sequence"/>
</dbReference>
<organism evidence="2 3">
    <name type="scientific">Prauserella flavalba</name>
    <dbReference type="NCBI Taxonomy" id="1477506"/>
    <lineage>
        <taxon>Bacteria</taxon>
        <taxon>Bacillati</taxon>
        <taxon>Actinomycetota</taxon>
        <taxon>Actinomycetes</taxon>
        <taxon>Pseudonocardiales</taxon>
        <taxon>Pseudonocardiaceae</taxon>
        <taxon>Prauserella</taxon>
    </lineage>
</organism>
<proteinExistence type="predicted"/>